<dbReference type="RefSeq" id="WP_145203557.1">
    <property type="nucleotide sequence ID" value="NZ_CP036267.1"/>
</dbReference>
<evidence type="ECO:0000256" key="2">
    <source>
        <dbReference type="ARBA" id="ARBA00008335"/>
    </source>
</evidence>
<feature type="transmembrane region" description="Helical" evidence="7">
    <location>
        <begin position="320"/>
        <end position="343"/>
    </location>
</feature>
<reference evidence="9 10" key="1">
    <citation type="submission" date="2019-02" db="EMBL/GenBank/DDBJ databases">
        <title>Deep-cultivation of Planctomycetes and their phenomic and genomic characterization uncovers novel biology.</title>
        <authorList>
            <person name="Wiegand S."/>
            <person name="Jogler M."/>
            <person name="Boedeker C."/>
            <person name="Pinto D."/>
            <person name="Vollmers J."/>
            <person name="Rivas-Marin E."/>
            <person name="Kohn T."/>
            <person name="Peeters S.H."/>
            <person name="Heuer A."/>
            <person name="Rast P."/>
            <person name="Oberbeckmann S."/>
            <person name="Bunk B."/>
            <person name="Jeske O."/>
            <person name="Meyerdierks A."/>
            <person name="Storesund J.E."/>
            <person name="Kallscheuer N."/>
            <person name="Luecker S."/>
            <person name="Lage O.M."/>
            <person name="Pohl T."/>
            <person name="Merkel B.J."/>
            <person name="Hornburger P."/>
            <person name="Mueller R.-W."/>
            <person name="Bruemmer F."/>
            <person name="Labrenz M."/>
            <person name="Spormann A.M."/>
            <person name="Op den Camp H."/>
            <person name="Overmann J."/>
            <person name="Amann R."/>
            <person name="Jetten M.S.M."/>
            <person name="Mascher T."/>
            <person name="Medema M.H."/>
            <person name="Devos D.P."/>
            <person name="Kaster A.-K."/>
            <person name="Ovreas L."/>
            <person name="Rohde M."/>
            <person name="Galperin M.Y."/>
            <person name="Jogler C."/>
        </authorList>
    </citation>
    <scope>NUCLEOTIDE SEQUENCE [LARGE SCALE GENOMIC DNA]</scope>
    <source>
        <strain evidence="9 10">Mal48</strain>
    </source>
</reference>
<evidence type="ECO:0000256" key="4">
    <source>
        <dbReference type="ARBA" id="ARBA00022692"/>
    </source>
</evidence>
<evidence type="ECO:0000256" key="3">
    <source>
        <dbReference type="ARBA" id="ARBA00022448"/>
    </source>
</evidence>
<comment type="similarity">
    <text evidence="2">Belongs to the major facilitator superfamily.</text>
</comment>
<evidence type="ECO:0000313" key="10">
    <source>
        <dbReference type="Proteomes" id="UP000315724"/>
    </source>
</evidence>
<organism evidence="9 10">
    <name type="scientific">Thalassoglobus polymorphus</name>
    <dbReference type="NCBI Taxonomy" id="2527994"/>
    <lineage>
        <taxon>Bacteria</taxon>
        <taxon>Pseudomonadati</taxon>
        <taxon>Planctomycetota</taxon>
        <taxon>Planctomycetia</taxon>
        <taxon>Planctomycetales</taxon>
        <taxon>Planctomycetaceae</taxon>
        <taxon>Thalassoglobus</taxon>
    </lineage>
</organism>
<keyword evidence="6 7" id="KW-0472">Membrane</keyword>
<feature type="transmembrane region" description="Helical" evidence="7">
    <location>
        <begin position="54"/>
        <end position="73"/>
    </location>
</feature>
<keyword evidence="10" id="KW-1185">Reference proteome</keyword>
<feature type="transmembrane region" description="Helical" evidence="7">
    <location>
        <begin position="85"/>
        <end position="104"/>
    </location>
</feature>
<keyword evidence="4 7" id="KW-0812">Transmembrane</keyword>
<evidence type="ECO:0000256" key="6">
    <source>
        <dbReference type="ARBA" id="ARBA00023136"/>
    </source>
</evidence>
<dbReference type="Pfam" id="PF07690">
    <property type="entry name" value="MFS_1"/>
    <property type="match status" value="1"/>
</dbReference>
<dbReference type="InterPro" id="IPR051788">
    <property type="entry name" value="MFS_Transporter"/>
</dbReference>
<feature type="transmembrane region" description="Helical" evidence="7">
    <location>
        <begin position="268"/>
        <end position="288"/>
    </location>
</feature>
<feature type="transmembrane region" description="Helical" evidence="7">
    <location>
        <begin position="149"/>
        <end position="170"/>
    </location>
</feature>
<dbReference type="InterPro" id="IPR020846">
    <property type="entry name" value="MFS_dom"/>
</dbReference>
<feature type="transmembrane region" description="Helical" evidence="7">
    <location>
        <begin position="355"/>
        <end position="377"/>
    </location>
</feature>
<dbReference type="KEGG" id="tpol:Mal48_41640"/>
<feature type="transmembrane region" description="Helical" evidence="7">
    <location>
        <begin position="229"/>
        <end position="248"/>
    </location>
</feature>
<dbReference type="GO" id="GO:0016020">
    <property type="term" value="C:membrane"/>
    <property type="evidence" value="ECO:0007669"/>
    <property type="project" value="TreeGrafter"/>
</dbReference>
<dbReference type="OrthoDB" id="9783757at2"/>
<feature type="transmembrane region" description="Helical" evidence="7">
    <location>
        <begin position="295"/>
        <end position="314"/>
    </location>
</feature>
<evidence type="ECO:0000256" key="1">
    <source>
        <dbReference type="ARBA" id="ARBA00004127"/>
    </source>
</evidence>
<dbReference type="PANTHER" id="PTHR23514">
    <property type="entry name" value="BYPASS OF STOP CODON PROTEIN 6"/>
    <property type="match status" value="1"/>
</dbReference>
<protein>
    <submittedName>
        <fullName evidence="9">Major Facilitator Superfamily protein</fullName>
    </submittedName>
</protein>
<dbReference type="PROSITE" id="PS50850">
    <property type="entry name" value="MFS"/>
    <property type="match status" value="1"/>
</dbReference>
<feature type="domain" description="Major facilitator superfamily (MFS) profile" evidence="8">
    <location>
        <begin position="16"/>
        <end position="430"/>
    </location>
</feature>
<evidence type="ECO:0000259" key="8">
    <source>
        <dbReference type="PROSITE" id="PS50850"/>
    </source>
</evidence>
<keyword evidence="5 7" id="KW-1133">Transmembrane helix</keyword>
<dbReference type="InterPro" id="IPR011701">
    <property type="entry name" value="MFS"/>
</dbReference>
<feature type="transmembrane region" description="Helical" evidence="7">
    <location>
        <begin position="190"/>
        <end position="208"/>
    </location>
</feature>
<dbReference type="AlphaFoldDB" id="A0A517QTC1"/>
<sequence length="531" mass="55932">MTETTSESAFPNAQRLLWAGFMAILAAGVGFSLRGGVLGLWAVEFGFTMTELGAITGGGLTGFGIVIILSSLIADKVGYGRLMMLAFILHAVSALITLAAPAAFEAGGKAGAYNCLFWGMFIFAVANGLAEAVVNPLTATLFPKNKTHYLNILHAGWPAGLVIGGLASAFMAAQKNEAGDVIQQAVDWKIQMSLFLIPVIIYGGMLFGQKFPQSEAASAGTTLGEMIGTVFAPLMLFLLVIHAMVGYVELGTDSWIAKITGSIMESGAKGMALFVYTSTLMFALRFVAGPIVHRISPLGLLFVSSILGFIGLTLLSSAQGAVICVVAATVYACGKTFLWPTMLAVASERFPKGGAVAIGMLGGVGMLSAGLLGGPAIGFKQDYYASQELEAKDAQTFKRYQADNESRFMNFKTVGLDGAKVGVLSDNGKELARVNTLLEEEGKTDENQTMLTNWWKSASTHAEADKPLVESAGLYGGRMALKLTSYVPLVMAACYLALIIGFKATGGYKAVHLDEQPELPNEPEALGTGES</sequence>
<dbReference type="Gene3D" id="1.20.1250.20">
    <property type="entry name" value="MFS general substrate transporter like domains"/>
    <property type="match status" value="1"/>
</dbReference>
<proteinExistence type="inferred from homology"/>
<feature type="transmembrane region" description="Helical" evidence="7">
    <location>
        <begin position="116"/>
        <end position="137"/>
    </location>
</feature>
<dbReference type="EMBL" id="CP036267">
    <property type="protein sequence ID" value="QDT34891.1"/>
    <property type="molecule type" value="Genomic_DNA"/>
</dbReference>
<dbReference type="SUPFAM" id="SSF103473">
    <property type="entry name" value="MFS general substrate transporter"/>
    <property type="match status" value="1"/>
</dbReference>
<keyword evidence="3" id="KW-0813">Transport</keyword>
<name>A0A517QTC1_9PLAN</name>
<dbReference type="PANTHER" id="PTHR23514:SF3">
    <property type="entry name" value="BYPASS OF STOP CODON PROTEIN 6"/>
    <property type="match status" value="1"/>
</dbReference>
<comment type="subcellular location">
    <subcellularLocation>
        <location evidence="1">Endomembrane system</location>
        <topology evidence="1">Multi-pass membrane protein</topology>
    </subcellularLocation>
</comment>
<gene>
    <name evidence="9" type="ORF">Mal48_41640</name>
</gene>
<evidence type="ECO:0000313" key="9">
    <source>
        <dbReference type="EMBL" id="QDT34891.1"/>
    </source>
</evidence>
<feature type="transmembrane region" description="Helical" evidence="7">
    <location>
        <begin position="16"/>
        <end position="42"/>
    </location>
</feature>
<accession>A0A517QTC1</accession>
<dbReference type="GO" id="GO:0022857">
    <property type="term" value="F:transmembrane transporter activity"/>
    <property type="evidence" value="ECO:0007669"/>
    <property type="project" value="InterPro"/>
</dbReference>
<dbReference type="InterPro" id="IPR036259">
    <property type="entry name" value="MFS_trans_sf"/>
</dbReference>
<evidence type="ECO:0000256" key="7">
    <source>
        <dbReference type="SAM" id="Phobius"/>
    </source>
</evidence>
<evidence type="ECO:0000256" key="5">
    <source>
        <dbReference type="ARBA" id="ARBA00022989"/>
    </source>
</evidence>
<dbReference type="Proteomes" id="UP000315724">
    <property type="component" value="Chromosome"/>
</dbReference>
<dbReference type="GO" id="GO:0012505">
    <property type="term" value="C:endomembrane system"/>
    <property type="evidence" value="ECO:0007669"/>
    <property type="project" value="UniProtKB-SubCell"/>
</dbReference>
<feature type="transmembrane region" description="Helical" evidence="7">
    <location>
        <begin position="483"/>
        <end position="502"/>
    </location>
</feature>